<dbReference type="Gene3D" id="1.10.8.270">
    <property type="entry name" value="putative rabgap domain of human tbc1 domain family member 14 like domains"/>
    <property type="match status" value="1"/>
</dbReference>
<organism evidence="13 14">
    <name type="scientific">Actinia tenebrosa</name>
    <name type="common">Australian red waratah sea anemone</name>
    <dbReference type="NCBI Taxonomy" id="6105"/>
    <lineage>
        <taxon>Eukaryota</taxon>
        <taxon>Metazoa</taxon>
        <taxon>Cnidaria</taxon>
        <taxon>Anthozoa</taxon>
        <taxon>Hexacorallia</taxon>
        <taxon>Actiniaria</taxon>
        <taxon>Actiniidae</taxon>
        <taxon>Actinia</taxon>
    </lineage>
</organism>
<comment type="subunit">
    <text evidence="9">Interacts with EPS8.</text>
</comment>
<evidence type="ECO:0000259" key="12">
    <source>
        <dbReference type="PROSITE" id="PS50086"/>
    </source>
</evidence>
<dbReference type="KEGG" id="aten:116294128"/>
<dbReference type="InParanoid" id="A0A6P8HPI7"/>
<dbReference type="RefSeq" id="XP_031557521.1">
    <property type="nucleotide sequence ID" value="XM_031701661.1"/>
</dbReference>
<evidence type="ECO:0000256" key="9">
    <source>
        <dbReference type="ARBA" id="ARBA00064037"/>
    </source>
</evidence>
<dbReference type="Gene3D" id="1.10.472.80">
    <property type="entry name" value="Ypt/Rab-GAP domain of gyp1p, domain 3"/>
    <property type="match status" value="1"/>
</dbReference>
<evidence type="ECO:0000256" key="7">
    <source>
        <dbReference type="ARBA" id="ARBA00023329"/>
    </source>
</evidence>
<feature type="compositionally biased region" description="Polar residues" evidence="11">
    <location>
        <begin position="519"/>
        <end position="534"/>
    </location>
</feature>
<dbReference type="PROSITE" id="PS50086">
    <property type="entry name" value="TBC_RABGAP"/>
    <property type="match status" value="1"/>
</dbReference>
<accession>A0A6P8HPI7</accession>
<dbReference type="FunCoup" id="A0A6P8HPI7">
    <property type="interactions" value="67"/>
</dbReference>
<gene>
    <name evidence="14" type="primary">LOC116294128</name>
</gene>
<keyword evidence="7" id="KW-0968">Cytoplasmic vesicle</keyword>
<feature type="compositionally biased region" description="Basic and acidic residues" evidence="11">
    <location>
        <begin position="563"/>
        <end position="588"/>
    </location>
</feature>
<evidence type="ECO:0000256" key="4">
    <source>
        <dbReference type="ARBA" id="ARBA00022553"/>
    </source>
</evidence>
<dbReference type="Proteomes" id="UP000515163">
    <property type="component" value="Unplaced"/>
</dbReference>
<name>A0A6P8HPI7_ACTTE</name>
<evidence type="ECO:0000256" key="2">
    <source>
        <dbReference type="ARBA" id="ARBA00004555"/>
    </source>
</evidence>
<keyword evidence="5" id="KW-0007">Acetylation</keyword>
<feature type="region of interest" description="Disordered" evidence="11">
    <location>
        <begin position="517"/>
        <end position="536"/>
    </location>
</feature>
<evidence type="ECO:0000256" key="10">
    <source>
        <dbReference type="ARBA" id="ARBA00070172"/>
    </source>
</evidence>
<feature type="compositionally biased region" description="Basic and acidic residues" evidence="11">
    <location>
        <begin position="476"/>
        <end position="489"/>
    </location>
</feature>
<feature type="compositionally biased region" description="Low complexity" evidence="11">
    <location>
        <begin position="589"/>
        <end position="602"/>
    </location>
</feature>
<dbReference type="FunFam" id="1.10.10.750:FF:000001">
    <property type="entry name" value="TBC1 domain family member 10A"/>
    <property type="match status" value="1"/>
</dbReference>
<keyword evidence="3" id="KW-0343">GTPase activation</keyword>
<dbReference type="Pfam" id="PF00566">
    <property type="entry name" value="RabGAP-TBC"/>
    <property type="match status" value="1"/>
</dbReference>
<dbReference type="Gene3D" id="1.10.10.750">
    <property type="entry name" value="Ypt/Rab-GAP domain of gyp1p, domain 1"/>
    <property type="match status" value="1"/>
</dbReference>
<dbReference type="GO" id="GO:0005096">
    <property type="term" value="F:GTPase activator activity"/>
    <property type="evidence" value="ECO:0007669"/>
    <property type="project" value="UniProtKB-KW"/>
</dbReference>
<dbReference type="OrthoDB" id="294251at2759"/>
<dbReference type="GO" id="GO:0031410">
    <property type="term" value="C:cytoplasmic vesicle"/>
    <property type="evidence" value="ECO:0007669"/>
    <property type="project" value="UniProtKB-SubCell"/>
</dbReference>
<dbReference type="FunFam" id="1.10.8.270:FF:000010">
    <property type="entry name" value="Putative USP6 N-terminal-like protein"/>
    <property type="match status" value="1"/>
</dbReference>
<evidence type="ECO:0000256" key="8">
    <source>
        <dbReference type="ARBA" id="ARBA00059926"/>
    </source>
</evidence>
<dbReference type="InterPro" id="IPR050302">
    <property type="entry name" value="Rab_GAP_TBC_domain"/>
</dbReference>
<keyword evidence="6" id="KW-0333">Golgi apparatus</keyword>
<comment type="subcellular location">
    <subcellularLocation>
        <location evidence="1">Cytoplasmic vesicle</location>
    </subcellularLocation>
    <subcellularLocation>
        <location evidence="2">Golgi apparatus</location>
    </subcellularLocation>
</comment>
<dbReference type="InterPro" id="IPR000195">
    <property type="entry name" value="Rab-GAP-TBC_dom"/>
</dbReference>
<sequence>MSISSEDDDSNKARAAIIARYDRGYDDGAEVDDWEDANYFVYKVTDRYGFLHKNPLPDEAQDPKMIAHERLRIIKWVKMTKHWDKYIRGEKFRKRIYKGIPNSLRGETWKKLLGVDKIPNRNETYESMKRIARLQSPDIRQIDLDVNRTYRDHIMFRERFGIKQQSLFHVLAAYSMYNVEVGYCQGMSGIAALLLMYLNEEDAFWALSVLLTGRKHSMHGLFIPGFPKLLRFQEHHDKILKKLSPRLFKHLEREGCHTTLYTLKWFMQCFLDRLPFSLTLRVYDIFMLEGDRILTAMAYNIMKMHKKIFMKMNLEEVVQFLQEQMHLYPYDDDEVIELLQSSMFELKKIGLDIPPPPKKEEIPQLPPGFALKRGTYQTASARARKNKEKDKIITVPLARPPSPESPVRISPIRGLPTRPDSPNYSESEMSMMSMSTVNDTPIMNRSPTSTVMEAERPRLSSIDLDTRPLQTRNSFSRREQYSEHRRSDGAEMNDVGYNTIPSKLSYHSESVLIKKDGTSTHTQISQRYSQSAKPMSTFRPINGDIHALNYSAPKPVGSPVWRTRPEVDNSYQERRKESSSISRGRADSRNSVNSVSSQLSNASYQNMQWETSKARLQYEVTEL</sequence>
<dbReference type="PANTHER" id="PTHR47219:SF19">
    <property type="entry name" value="USP6 N-TERMINAL-LIKE PROTEIN ISOFORM X1"/>
    <property type="match status" value="1"/>
</dbReference>
<feature type="region of interest" description="Disordered" evidence="11">
    <location>
        <begin position="550"/>
        <end position="602"/>
    </location>
</feature>
<keyword evidence="4" id="KW-0597">Phosphoprotein</keyword>
<keyword evidence="13" id="KW-1185">Reference proteome</keyword>
<dbReference type="GO" id="GO:0031267">
    <property type="term" value="F:small GTPase binding"/>
    <property type="evidence" value="ECO:0007669"/>
    <property type="project" value="TreeGrafter"/>
</dbReference>
<feature type="domain" description="Rab-GAP TBC" evidence="12">
    <location>
        <begin position="99"/>
        <end position="290"/>
    </location>
</feature>
<evidence type="ECO:0000313" key="13">
    <source>
        <dbReference type="Proteomes" id="UP000515163"/>
    </source>
</evidence>
<proteinExistence type="predicted"/>
<evidence type="ECO:0000256" key="1">
    <source>
        <dbReference type="ARBA" id="ARBA00004541"/>
    </source>
</evidence>
<evidence type="ECO:0000256" key="6">
    <source>
        <dbReference type="ARBA" id="ARBA00023034"/>
    </source>
</evidence>
<dbReference type="FunFam" id="1.10.472.80:FF:000019">
    <property type="entry name" value="USP6 N-terminal like"/>
    <property type="match status" value="1"/>
</dbReference>
<protein>
    <recommendedName>
        <fullName evidence="10">USP6 N-terminal-like protein</fullName>
    </recommendedName>
</protein>
<evidence type="ECO:0000256" key="11">
    <source>
        <dbReference type="SAM" id="MobiDB-lite"/>
    </source>
</evidence>
<evidence type="ECO:0000256" key="5">
    <source>
        <dbReference type="ARBA" id="ARBA00022990"/>
    </source>
</evidence>
<reference evidence="14" key="1">
    <citation type="submission" date="2025-08" db="UniProtKB">
        <authorList>
            <consortium name="RefSeq"/>
        </authorList>
    </citation>
    <scope>IDENTIFICATION</scope>
    <source>
        <tissue evidence="14">Tentacle</tissue>
    </source>
</reference>
<dbReference type="GO" id="GO:0005794">
    <property type="term" value="C:Golgi apparatus"/>
    <property type="evidence" value="ECO:0007669"/>
    <property type="project" value="UniProtKB-SubCell"/>
</dbReference>
<feature type="region of interest" description="Disordered" evidence="11">
    <location>
        <begin position="396"/>
        <end position="427"/>
    </location>
</feature>
<comment type="function">
    <text evidence="8">Acts as a GTPase-activating protein for RAB5A and RAB43. Involved in receptor trafficking. In complex with EPS8 inhibits internalization of EGFR. Involved in retrograde transport from the endocytic pathway to the Golgi apparatus. Involved in the transport of Shiga toxin from early and recycling endosomes to the trans-Golgi network. Required for structural integrity of the Golgi complex.</text>
</comment>
<dbReference type="AlphaFoldDB" id="A0A6P8HPI7"/>
<evidence type="ECO:0000256" key="3">
    <source>
        <dbReference type="ARBA" id="ARBA00022468"/>
    </source>
</evidence>
<dbReference type="SMART" id="SM00164">
    <property type="entry name" value="TBC"/>
    <property type="match status" value="1"/>
</dbReference>
<dbReference type="SUPFAM" id="SSF47923">
    <property type="entry name" value="Ypt/Rab-GAP domain of gyp1p"/>
    <property type="match status" value="2"/>
</dbReference>
<dbReference type="PANTHER" id="PTHR47219">
    <property type="entry name" value="RAB GTPASE-ACTIVATING PROTEIN 1-LIKE"/>
    <property type="match status" value="1"/>
</dbReference>
<dbReference type="GeneID" id="116294128"/>
<evidence type="ECO:0000313" key="14">
    <source>
        <dbReference type="RefSeq" id="XP_031557521.1"/>
    </source>
</evidence>
<dbReference type="InterPro" id="IPR035969">
    <property type="entry name" value="Rab-GAP_TBC_sf"/>
</dbReference>
<feature type="region of interest" description="Disordered" evidence="11">
    <location>
        <begin position="475"/>
        <end position="494"/>
    </location>
</feature>